<reference evidence="7 8" key="1">
    <citation type="submission" date="2015-04" db="EMBL/GenBank/DDBJ databases">
        <title>Complete genome sequence of Schizopora paradoxa KUC8140, a cosmopolitan wood degrader in East Asia.</title>
        <authorList>
            <consortium name="DOE Joint Genome Institute"/>
            <person name="Min B."/>
            <person name="Park H."/>
            <person name="Jang Y."/>
            <person name="Kim J.-J."/>
            <person name="Kim K.H."/>
            <person name="Pangilinan J."/>
            <person name="Lipzen A."/>
            <person name="Riley R."/>
            <person name="Grigoriev I.V."/>
            <person name="Spatafora J.W."/>
            <person name="Choi I.-G."/>
        </authorList>
    </citation>
    <scope>NUCLEOTIDE SEQUENCE [LARGE SCALE GENOMIC DNA]</scope>
    <source>
        <strain evidence="7 8">KUC8140</strain>
    </source>
</reference>
<proteinExistence type="predicted"/>
<dbReference type="Pfam" id="PF00724">
    <property type="entry name" value="Oxidored_FMN"/>
    <property type="match status" value="1"/>
</dbReference>
<organism evidence="7 8">
    <name type="scientific">Schizopora paradoxa</name>
    <dbReference type="NCBI Taxonomy" id="27342"/>
    <lineage>
        <taxon>Eukaryota</taxon>
        <taxon>Fungi</taxon>
        <taxon>Dikarya</taxon>
        <taxon>Basidiomycota</taxon>
        <taxon>Agaricomycotina</taxon>
        <taxon>Agaricomycetes</taxon>
        <taxon>Hymenochaetales</taxon>
        <taxon>Schizoporaceae</taxon>
        <taxon>Schizopora</taxon>
    </lineage>
</organism>
<protein>
    <submittedName>
        <fullName evidence="7">FMN-linked oxidoreductase</fullName>
    </submittedName>
</protein>
<dbReference type="PANTHER" id="PTHR43303">
    <property type="entry name" value="NADPH DEHYDROGENASE C23G7.10C-RELATED"/>
    <property type="match status" value="1"/>
</dbReference>
<evidence type="ECO:0000256" key="5">
    <source>
        <dbReference type="ARBA" id="ARBA00023002"/>
    </source>
</evidence>
<dbReference type="CDD" id="cd02932">
    <property type="entry name" value="OYE_YqiM_FMN"/>
    <property type="match status" value="1"/>
</dbReference>
<feature type="domain" description="NADH:flavin oxidoreductase/NADH oxidase N-terminal" evidence="6">
    <location>
        <begin position="37"/>
        <end position="390"/>
    </location>
</feature>
<keyword evidence="3" id="KW-0288">FMN</keyword>
<dbReference type="InParanoid" id="A0A0H2R2U0"/>
<dbReference type="GO" id="GO:0003959">
    <property type="term" value="F:NADPH dehydrogenase activity"/>
    <property type="evidence" value="ECO:0007669"/>
    <property type="project" value="InterPro"/>
</dbReference>
<dbReference type="GO" id="GO:0010181">
    <property type="term" value="F:FMN binding"/>
    <property type="evidence" value="ECO:0007669"/>
    <property type="project" value="InterPro"/>
</dbReference>
<name>A0A0H2R2U0_9AGAM</name>
<evidence type="ECO:0000313" key="8">
    <source>
        <dbReference type="Proteomes" id="UP000053477"/>
    </source>
</evidence>
<dbReference type="PANTHER" id="PTHR43303:SF4">
    <property type="entry name" value="NADPH DEHYDROGENASE C23G7.10C-RELATED"/>
    <property type="match status" value="1"/>
</dbReference>
<evidence type="ECO:0000259" key="6">
    <source>
        <dbReference type="Pfam" id="PF00724"/>
    </source>
</evidence>
<gene>
    <name evidence="7" type="ORF">SCHPADRAFT_862194</name>
</gene>
<evidence type="ECO:0000256" key="3">
    <source>
        <dbReference type="ARBA" id="ARBA00022643"/>
    </source>
</evidence>
<dbReference type="InterPro" id="IPR013785">
    <property type="entry name" value="Aldolase_TIM"/>
</dbReference>
<dbReference type="FunCoup" id="A0A0H2R2U0">
    <property type="interactions" value="1"/>
</dbReference>
<sequence length="414" mass="45278">MPFANAPAPNVPYFTPAQVPPSGTALDPQPVGKPIPKLFQPLNIRGVEFHNRIFLSPLCQYSADNGALTAWHMSHLGGIFTRGPGLTIIEATSVTPQGRITPDDSGLWTDDQLEPLRKIVEFAHSQVQKIGIQLAHAGRKASTVAPWLSFSATATDAFGGWPDDVWAPSAIPYSETFPEPKELSREQIKDLVKAWVDAAKRALKAGVDVIEIHNAHGYLLHEFVSPVSNKRTDEYGGSFENRIRLSLEIVDAIRAVIPESMPLFLRISATDWLEETLPDEPSWRIEDSIEFAGILAEHGVDLIDVSSGGNHKAQNIKQGPLLQTPSAYQAHFSEAIRKVHGKGIFVGAVGGIRTGEIANAVLENEQADVAFVGRQFQKDPAVVWTFAEDLDIQVKVAHQIEWGFRGRGSSKVKA</sequence>
<dbReference type="InterPro" id="IPR044152">
    <property type="entry name" value="YqjM-like"/>
</dbReference>
<keyword evidence="4" id="KW-0521">NADP</keyword>
<feature type="non-terminal residue" evidence="7">
    <location>
        <position position="414"/>
    </location>
</feature>
<dbReference type="STRING" id="27342.A0A0H2R2U0"/>
<keyword evidence="8" id="KW-1185">Reference proteome</keyword>
<evidence type="ECO:0000313" key="7">
    <source>
        <dbReference type="EMBL" id="KLO05662.1"/>
    </source>
</evidence>
<keyword evidence="5" id="KW-0560">Oxidoreductase</keyword>
<evidence type="ECO:0000256" key="1">
    <source>
        <dbReference type="ARBA" id="ARBA00001917"/>
    </source>
</evidence>
<evidence type="ECO:0000256" key="2">
    <source>
        <dbReference type="ARBA" id="ARBA00022630"/>
    </source>
</evidence>
<keyword evidence="2" id="KW-0285">Flavoprotein</keyword>
<dbReference type="InterPro" id="IPR001155">
    <property type="entry name" value="OxRdtase_FMN_N"/>
</dbReference>
<dbReference type="Gene3D" id="3.20.20.70">
    <property type="entry name" value="Aldolase class I"/>
    <property type="match status" value="1"/>
</dbReference>
<dbReference type="OrthoDB" id="72788at2759"/>
<evidence type="ECO:0000256" key="4">
    <source>
        <dbReference type="ARBA" id="ARBA00022857"/>
    </source>
</evidence>
<dbReference type="SUPFAM" id="SSF51395">
    <property type="entry name" value="FMN-linked oxidoreductases"/>
    <property type="match status" value="1"/>
</dbReference>
<dbReference type="AlphaFoldDB" id="A0A0H2R2U0"/>
<dbReference type="EMBL" id="KQ086280">
    <property type="protein sequence ID" value="KLO05662.1"/>
    <property type="molecule type" value="Genomic_DNA"/>
</dbReference>
<accession>A0A0H2R2U0</accession>
<dbReference type="GO" id="GO:0050661">
    <property type="term" value="F:NADP binding"/>
    <property type="evidence" value="ECO:0007669"/>
    <property type="project" value="InterPro"/>
</dbReference>
<comment type="cofactor">
    <cofactor evidence="1">
        <name>FMN</name>
        <dbReference type="ChEBI" id="CHEBI:58210"/>
    </cofactor>
</comment>
<dbReference type="Proteomes" id="UP000053477">
    <property type="component" value="Unassembled WGS sequence"/>
</dbReference>